<protein>
    <submittedName>
        <fullName evidence="2">Immunoglobulin-like domain-containing protein</fullName>
    </submittedName>
</protein>
<keyword evidence="3" id="KW-1185">Reference proteome</keyword>
<evidence type="ECO:0000259" key="1">
    <source>
        <dbReference type="Pfam" id="PF20251"/>
    </source>
</evidence>
<evidence type="ECO:0000313" key="2">
    <source>
        <dbReference type="EMBL" id="WZX28700.2"/>
    </source>
</evidence>
<evidence type="ECO:0000313" key="3">
    <source>
        <dbReference type="Proteomes" id="UP001455384"/>
    </source>
</evidence>
<dbReference type="InterPro" id="IPR046878">
    <property type="entry name" value="Big_14"/>
</dbReference>
<proteinExistence type="predicted"/>
<name>A0ABZ3CH03_9STAP</name>
<organism evidence="2 3">
    <name type="scientific">Salinicoccus bachuensis</name>
    <dbReference type="NCBI Taxonomy" id="3136731"/>
    <lineage>
        <taxon>Bacteria</taxon>
        <taxon>Bacillati</taxon>
        <taxon>Bacillota</taxon>
        <taxon>Bacilli</taxon>
        <taxon>Bacillales</taxon>
        <taxon>Staphylococcaceae</taxon>
        <taxon>Salinicoccus</taxon>
    </lineage>
</organism>
<reference evidence="3" key="1">
    <citation type="submission" date="2023-10" db="EMBL/GenBank/DDBJ databases">
        <title>Genome analysis and identification of Salinococcus sp. Bachu38 nov., a PGPR from the rhizosphere of Tamarix.</title>
        <authorList>
            <person name="Liang Z."/>
            <person name="Zhang X."/>
            <person name="Jia J."/>
            <person name="Chen X."/>
            <person name="Wang Y."/>
            <person name="Wang Q."/>
            <person name="Wang R."/>
        </authorList>
    </citation>
    <scope>NUCLEOTIDE SEQUENCE [LARGE SCALE GENOMIC DNA]</scope>
    <source>
        <strain evidence="3">Bachu38</strain>
    </source>
</reference>
<dbReference type="Pfam" id="PF20251">
    <property type="entry name" value="Big_14"/>
    <property type="match status" value="1"/>
</dbReference>
<dbReference type="Proteomes" id="UP001455384">
    <property type="component" value="Chromosome"/>
</dbReference>
<gene>
    <name evidence="2" type="ORF">RQP18_08350</name>
</gene>
<accession>A0ABZ3CH03</accession>
<feature type="domain" description="Bacterial Ig-like" evidence="1">
    <location>
        <begin position="33"/>
        <end position="148"/>
    </location>
</feature>
<sequence>MASISLFLAACITRPSPDLLKDPSPRQELPAQSEDITLSLEQTTHTLPVEKLNLSIRNTGSSFYTYGEFFYVEKEIEGKWYMLEIDDAIFDDFASFDNYGNRLAPGETMEEMINLNDYALTLNPGKYRLVKAFSSEATSETTWLSAEFEVVD</sequence>
<dbReference type="RefSeq" id="WP_373446005.1">
    <property type="nucleotide sequence ID" value="NZ_CP138333.2"/>
</dbReference>
<dbReference type="EMBL" id="CP138333">
    <property type="protein sequence ID" value="WZX28700.2"/>
    <property type="molecule type" value="Genomic_DNA"/>
</dbReference>